<dbReference type="PANTHER" id="PTHR43214">
    <property type="entry name" value="TWO-COMPONENT RESPONSE REGULATOR"/>
    <property type="match status" value="1"/>
</dbReference>
<evidence type="ECO:0000313" key="5">
    <source>
        <dbReference type="EMBL" id="MBP2326551.1"/>
    </source>
</evidence>
<dbReference type="GO" id="GO:0003677">
    <property type="term" value="F:DNA binding"/>
    <property type="evidence" value="ECO:0007669"/>
    <property type="project" value="UniProtKB-KW"/>
</dbReference>
<keyword evidence="6" id="KW-1185">Reference proteome</keyword>
<accession>A0ABS4TQ62</accession>
<evidence type="ECO:0000256" key="2">
    <source>
        <dbReference type="ARBA" id="ARBA00023125"/>
    </source>
</evidence>
<dbReference type="Pfam" id="PF00196">
    <property type="entry name" value="GerE"/>
    <property type="match status" value="1"/>
</dbReference>
<evidence type="ECO:0000256" key="3">
    <source>
        <dbReference type="ARBA" id="ARBA00023163"/>
    </source>
</evidence>
<sequence length="210" mass="22712">MIDVYIVAEVRLLRDGLAKTLGESPNLRVVASVARCEELDLEPDDGTLPVLLLDVARRICDSGLRSLVAAVPELRAVVLGVEETEAEIVTYAEAGAAGYLPRDGSVDDLVQMIEEVARGELSCTPRVAAALIRRVGSLAAERPPRTESPGLTERELEVLRLVSLGLSNREIATRLYLSLATVKNHVHNLLGKLAVRTRADAAAQYALLQR</sequence>
<dbReference type="PANTHER" id="PTHR43214:SF24">
    <property type="entry name" value="TRANSCRIPTIONAL REGULATORY PROTEIN NARL-RELATED"/>
    <property type="match status" value="1"/>
</dbReference>
<proteinExistence type="predicted"/>
<dbReference type="Gene3D" id="3.40.50.2300">
    <property type="match status" value="1"/>
</dbReference>
<dbReference type="Proteomes" id="UP001519332">
    <property type="component" value="Unassembled WGS sequence"/>
</dbReference>
<dbReference type="SMART" id="SM00421">
    <property type="entry name" value="HTH_LUXR"/>
    <property type="match status" value="1"/>
</dbReference>
<keyword evidence="2 5" id="KW-0238">DNA-binding</keyword>
<dbReference type="InterPro" id="IPR000792">
    <property type="entry name" value="Tscrpt_reg_LuxR_C"/>
</dbReference>
<dbReference type="SUPFAM" id="SSF46894">
    <property type="entry name" value="C-terminal effector domain of the bipartite response regulators"/>
    <property type="match status" value="1"/>
</dbReference>
<dbReference type="PRINTS" id="PR00038">
    <property type="entry name" value="HTHLUXR"/>
</dbReference>
<dbReference type="InterPro" id="IPR016032">
    <property type="entry name" value="Sig_transdc_resp-reg_C-effctor"/>
</dbReference>
<gene>
    <name evidence="5" type="ORF">JOF56_006936</name>
</gene>
<feature type="domain" description="HTH luxR-type" evidence="4">
    <location>
        <begin position="144"/>
        <end position="210"/>
    </location>
</feature>
<protein>
    <submittedName>
        <fullName evidence="5">DNA-binding NarL/FixJ family response regulator</fullName>
    </submittedName>
</protein>
<name>A0ABS4TQ62_9PSEU</name>
<evidence type="ECO:0000259" key="4">
    <source>
        <dbReference type="PROSITE" id="PS50043"/>
    </source>
</evidence>
<dbReference type="EMBL" id="JAGINW010000001">
    <property type="protein sequence ID" value="MBP2326551.1"/>
    <property type="molecule type" value="Genomic_DNA"/>
</dbReference>
<dbReference type="InterPro" id="IPR011006">
    <property type="entry name" value="CheY-like_superfamily"/>
</dbReference>
<evidence type="ECO:0000313" key="6">
    <source>
        <dbReference type="Proteomes" id="UP001519332"/>
    </source>
</evidence>
<dbReference type="PROSITE" id="PS00622">
    <property type="entry name" value="HTH_LUXR_1"/>
    <property type="match status" value="1"/>
</dbReference>
<keyword evidence="3" id="KW-0804">Transcription</keyword>
<dbReference type="CDD" id="cd06170">
    <property type="entry name" value="LuxR_C_like"/>
    <property type="match status" value="1"/>
</dbReference>
<reference evidence="5 6" key="1">
    <citation type="submission" date="2021-03" db="EMBL/GenBank/DDBJ databases">
        <title>Sequencing the genomes of 1000 actinobacteria strains.</title>
        <authorList>
            <person name="Klenk H.-P."/>
        </authorList>
    </citation>
    <scope>NUCLEOTIDE SEQUENCE [LARGE SCALE GENOMIC DNA]</scope>
    <source>
        <strain evidence="5 6">DSM 46670</strain>
    </source>
</reference>
<dbReference type="RefSeq" id="WP_209643604.1">
    <property type="nucleotide sequence ID" value="NZ_JAGINW010000001.1"/>
</dbReference>
<dbReference type="SUPFAM" id="SSF52172">
    <property type="entry name" value="CheY-like"/>
    <property type="match status" value="1"/>
</dbReference>
<comment type="caution">
    <text evidence="5">The sequence shown here is derived from an EMBL/GenBank/DDBJ whole genome shotgun (WGS) entry which is preliminary data.</text>
</comment>
<evidence type="ECO:0000256" key="1">
    <source>
        <dbReference type="ARBA" id="ARBA00023015"/>
    </source>
</evidence>
<dbReference type="InterPro" id="IPR039420">
    <property type="entry name" value="WalR-like"/>
</dbReference>
<organism evidence="5 6">
    <name type="scientific">Kibdelosporangium banguiense</name>
    <dbReference type="NCBI Taxonomy" id="1365924"/>
    <lineage>
        <taxon>Bacteria</taxon>
        <taxon>Bacillati</taxon>
        <taxon>Actinomycetota</taxon>
        <taxon>Actinomycetes</taxon>
        <taxon>Pseudonocardiales</taxon>
        <taxon>Pseudonocardiaceae</taxon>
        <taxon>Kibdelosporangium</taxon>
    </lineage>
</organism>
<dbReference type="PROSITE" id="PS50043">
    <property type="entry name" value="HTH_LUXR_2"/>
    <property type="match status" value="1"/>
</dbReference>
<keyword evidence="1" id="KW-0805">Transcription regulation</keyword>